<evidence type="ECO:0000256" key="1">
    <source>
        <dbReference type="SAM" id="MobiDB-lite"/>
    </source>
</evidence>
<evidence type="ECO:0000259" key="2">
    <source>
        <dbReference type="Pfam" id="PF13456"/>
    </source>
</evidence>
<dbReference type="InterPro" id="IPR044730">
    <property type="entry name" value="RNase_H-like_dom_plant"/>
</dbReference>
<dbReference type="InterPro" id="IPR002156">
    <property type="entry name" value="RNaseH_domain"/>
</dbReference>
<proteinExistence type="predicted"/>
<dbReference type="Pfam" id="PF13456">
    <property type="entry name" value="RVT_3"/>
    <property type="match status" value="2"/>
</dbReference>
<feature type="region of interest" description="Disordered" evidence="1">
    <location>
        <begin position="1"/>
        <end position="25"/>
    </location>
</feature>
<sequence>MPPSSPEAAAESKRENLKTSSPSSIWTPPKKGRLKLNFNGLCKYKSKRSSIGGVYRDHRGKFILGYAKGIGKATSYMAELVALKHGLDLAVANGWRDISIEGDLKGVIDAIAGRVPFRTEEDMEKYMEIAMMLPQLGKTSMVHVFQKGNKVARGFAKLGHKAATLRVWHDIPPGSVVRHLEQDTSELREEDERSFLVCAGWKATPTTPVAATESKLPNLKSVPSSRIWTTPKKGRLKLNFDGSSKSNGSSIGGVYRDHKGKFILGYAQGISRVTSSVAELVALKRGLQLAVKKGWSDISIEGDFKSGIDAIASRAPFRVKKDLRLYKEIAAMLPLLGKTTMSHVLRKGNRVAHDFAELGHEAAPLRLWHHIPPEKILQHLEEDAAPKEYYPRRRTSWHCLRRSFALRLMLLLFRNHHAPRRRATSTARQGGCVAPRAKKEQGGAWLREAQAQRSSVADVA</sequence>
<dbReference type="GO" id="GO:0004523">
    <property type="term" value="F:RNA-DNA hybrid ribonuclease activity"/>
    <property type="evidence" value="ECO:0007669"/>
    <property type="project" value="InterPro"/>
</dbReference>
<feature type="region of interest" description="Disordered" evidence="1">
    <location>
        <begin position="420"/>
        <end position="460"/>
    </location>
</feature>
<feature type="domain" description="RNase H type-1" evidence="2">
    <location>
        <begin position="37"/>
        <end position="157"/>
    </location>
</feature>
<dbReference type="InterPro" id="IPR012337">
    <property type="entry name" value="RNaseH-like_sf"/>
</dbReference>
<dbReference type="EMBL" id="JAUUTY010000007">
    <property type="protein sequence ID" value="KAK1612234.1"/>
    <property type="molecule type" value="Genomic_DNA"/>
</dbReference>
<dbReference type="InterPro" id="IPR053151">
    <property type="entry name" value="RNase_H-like"/>
</dbReference>
<feature type="domain" description="RNase H type-1" evidence="2">
    <location>
        <begin position="239"/>
        <end position="357"/>
    </location>
</feature>
<gene>
    <name evidence="3" type="ORF">QYE76_035907</name>
</gene>
<dbReference type="GO" id="GO:0003676">
    <property type="term" value="F:nucleic acid binding"/>
    <property type="evidence" value="ECO:0007669"/>
    <property type="project" value="InterPro"/>
</dbReference>
<dbReference type="Gene3D" id="3.30.420.10">
    <property type="entry name" value="Ribonuclease H-like superfamily/Ribonuclease H"/>
    <property type="match status" value="2"/>
</dbReference>
<name>A0AAD8R2L1_LOLMU</name>
<organism evidence="3 4">
    <name type="scientific">Lolium multiflorum</name>
    <name type="common">Italian ryegrass</name>
    <name type="synonym">Lolium perenne subsp. multiflorum</name>
    <dbReference type="NCBI Taxonomy" id="4521"/>
    <lineage>
        <taxon>Eukaryota</taxon>
        <taxon>Viridiplantae</taxon>
        <taxon>Streptophyta</taxon>
        <taxon>Embryophyta</taxon>
        <taxon>Tracheophyta</taxon>
        <taxon>Spermatophyta</taxon>
        <taxon>Magnoliopsida</taxon>
        <taxon>Liliopsida</taxon>
        <taxon>Poales</taxon>
        <taxon>Poaceae</taxon>
        <taxon>BOP clade</taxon>
        <taxon>Pooideae</taxon>
        <taxon>Poodae</taxon>
        <taxon>Poeae</taxon>
        <taxon>Poeae Chloroplast Group 2 (Poeae type)</taxon>
        <taxon>Loliodinae</taxon>
        <taxon>Loliinae</taxon>
        <taxon>Lolium</taxon>
    </lineage>
</organism>
<reference evidence="3" key="1">
    <citation type="submission" date="2023-07" db="EMBL/GenBank/DDBJ databases">
        <title>A chromosome-level genome assembly of Lolium multiflorum.</title>
        <authorList>
            <person name="Chen Y."/>
            <person name="Copetti D."/>
            <person name="Kolliker R."/>
            <person name="Studer B."/>
        </authorList>
    </citation>
    <scope>NUCLEOTIDE SEQUENCE</scope>
    <source>
        <strain evidence="3">02402/16</strain>
        <tissue evidence="3">Leaf</tissue>
    </source>
</reference>
<dbReference type="AlphaFoldDB" id="A0AAD8R2L1"/>
<feature type="compositionally biased region" description="Polar residues" evidence="1">
    <location>
        <begin position="451"/>
        <end position="460"/>
    </location>
</feature>
<accession>A0AAD8R2L1</accession>
<dbReference type="PANTHER" id="PTHR47723">
    <property type="entry name" value="OS05G0353850 PROTEIN"/>
    <property type="match status" value="1"/>
</dbReference>
<evidence type="ECO:0000313" key="3">
    <source>
        <dbReference type="EMBL" id="KAK1612234.1"/>
    </source>
</evidence>
<evidence type="ECO:0000313" key="4">
    <source>
        <dbReference type="Proteomes" id="UP001231189"/>
    </source>
</evidence>
<dbReference type="SUPFAM" id="SSF53098">
    <property type="entry name" value="Ribonuclease H-like"/>
    <property type="match status" value="2"/>
</dbReference>
<dbReference type="PANTHER" id="PTHR47723:SF19">
    <property type="entry name" value="POLYNUCLEOTIDYL TRANSFERASE, RIBONUCLEASE H-LIKE SUPERFAMILY PROTEIN"/>
    <property type="match status" value="1"/>
</dbReference>
<dbReference type="InterPro" id="IPR036397">
    <property type="entry name" value="RNaseH_sf"/>
</dbReference>
<comment type="caution">
    <text evidence="3">The sequence shown here is derived from an EMBL/GenBank/DDBJ whole genome shotgun (WGS) entry which is preliminary data.</text>
</comment>
<protein>
    <recommendedName>
        <fullName evidence="2">RNase H type-1 domain-containing protein</fullName>
    </recommendedName>
</protein>
<dbReference type="CDD" id="cd06222">
    <property type="entry name" value="RNase_H_like"/>
    <property type="match status" value="2"/>
</dbReference>
<dbReference type="Proteomes" id="UP001231189">
    <property type="component" value="Unassembled WGS sequence"/>
</dbReference>
<keyword evidence="4" id="KW-1185">Reference proteome</keyword>